<dbReference type="Gene3D" id="3.90.1380.10">
    <property type="entry name" value="Threonine synthase, N-terminal domain"/>
    <property type="match status" value="1"/>
</dbReference>
<accession>A0ABT3RVX0</accession>
<dbReference type="Proteomes" id="UP001209885">
    <property type="component" value="Unassembled WGS sequence"/>
</dbReference>
<dbReference type="InterPro" id="IPR037158">
    <property type="entry name" value="Thr_synth_N_sf"/>
</dbReference>
<evidence type="ECO:0000259" key="13">
    <source>
        <dbReference type="Pfam" id="PF14821"/>
    </source>
</evidence>
<dbReference type="PROSITE" id="PS00165">
    <property type="entry name" value="DEHYDRATASE_SER_THR"/>
    <property type="match status" value="1"/>
</dbReference>
<evidence type="ECO:0000256" key="5">
    <source>
        <dbReference type="ARBA" id="ARBA00018679"/>
    </source>
</evidence>
<dbReference type="InterPro" id="IPR000634">
    <property type="entry name" value="Ser/Thr_deHydtase_PyrdxlP-BS"/>
</dbReference>
<dbReference type="InterPro" id="IPR051166">
    <property type="entry name" value="Threonine_Synthase"/>
</dbReference>
<dbReference type="RefSeq" id="WP_266058305.1">
    <property type="nucleotide sequence ID" value="NZ_JAPFQN010000011.1"/>
</dbReference>
<dbReference type="PANTHER" id="PTHR42690:SF1">
    <property type="entry name" value="THREONINE SYNTHASE-LIKE 2"/>
    <property type="match status" value="1"/>
</dbReference>
<evidence type="ECO:0000313" key="14">
    <source>
        <dbReference type="EMBL" id="MCX2745707.1"/>
    </source>
</evidence>
<keyword evidence="8" id="KW-0663">Pyridoxal phosphate</keyword>
<protein>
    <recommendedName>
        <fullName evidence="5 11">Threonine synthase</fullName>
        <ecNumber evidence="4 11">4.2.3.1</ecNumber>
    </recommendedName>
</protein>
<dbReference type="InterPro" id="IPR004450">
    <property type="entry name" value="Thr_synthase-like"/>
</dbReference>
<keyword evidence="7" id="KW-0791">Threonine biosynthesis</keyword>
<comment type="caution">
    <text evidence="14">The sequence shown here is derived from an EMBL/GenBank/DDBJ whole genome shotgun (WGS) entry which is preliminary data.</text>
</comment>
<evidence type="ECO:0000256" key="11">
    <source>
        <dbReference type="NCBIfam" id="TIGR00260"/>
    </source>
</evidence>
<sequence>MKYYSTKNKNQPFSFKEVVIKGLPDDNGLFMPETFPNFEDDFFEGLENMPLDKIATEVIYPFVKEDIPEEVLKDICKKAFNFEVPLIEVKPNFYSMELYHGPTLAFKDFGARFMAGCLGYFASQNEREVNILAATSGDTGGAVAAGFYKTKGVKVTILYPKGKVSELQERQLTTLGENITALEVDGTFDDCQKLVKKAFLDGELNEKINLSSANSINVARLLPQSVYYFYAWSRLKSAGKKVVFAVPSGNFGNITGGLFAKMMGLPIENFVAATNVNKVVPDYLQEGQFIPKPSIQTVSNAMDVGNPSNFERLMSIFNKNWQLTRNVIKGYYYTDEETLEAIRHVFNKYGYILDPHGAVGYKALSSYINGKSSTIGVLLETAHPIKFAEHVEESIGKKLEVPDGISELYEKDIAKIPMSKSYNEFKDYLLNKSGVKIK</sequence>
<dbReference type="EMBL" id="JAPFQN010000011">
    <property type="protein sequence ID" value="MCX2745707.1"/>
    <property type="molecule type" value="Genomic_DNA"/>
</dbReference>
<dbReference type="Pfam" id="PF00291">
    <property type="entry name" value="PALP"/>
    <property type="match status" value="1"/>
</dbReference>
<evidence type="ECO:0000313" key="15">
    <source>
        <dbReference type="Proteomes" id="UP001209885"/>
    </source>
</evidence>
<dbReference type="PANTHER" id="PTHR42690">
    <property type="entry name" value="THREONINE SYNTHASE FAMILY MEMBER"/>
    <property type="match status" value="1"/>
</dbReference>
<dbReference type="EC" id="4.2.3.1" evidence="4 11"/>
<dbReference type="Pfam" id="PF14821">
    <property type="entry name" value="Thr_synth_N"/>
    <property type="match status" value="1"/>
</dbReference>
<dbReference type="GO" id="GO:0004795">
    <property type="term" value="F:threonine synthase activity"/>
    <property type="evidence" value="ECO:0007669"/>
    <property type="project" value="UniProtKB-EC"/>
</dbReference>
<comment type="catalytic activity">
    <reaction evidence="10">
        <text>O-phospho-L-homoserine + H2O = L-threonine + phosphate</text>
        <dbReference type="Rhea" id="RHEA:10840"/>
        <dbReference type="ChEBI" id="CHEBI:15377"/>
        <dbReference type="ChEBI" id="CHEBI:43474"/>
        <dbReference type="ChEBI" id="CHEBI:57590"/>
        <dbReference type="ChEBI" id="CHEBI:57926"/>
        <dbReference type="EC" id="4.2.3.1"/>
    </reaction>
</comment>
<evidence type="ECO:0000256" key="8">
    <source>
        <dbReference type="ARBA" id="ARBA00022898"/>
    </source>
</evidence>
<feature type="domain" description="Threonine synthase N-terminal" evidence="13">
    <location>
        <begin position="2"/>
        <end position="80"/>
    </location>
</feature>
<reference evidence="14 15" key="1">
    <citation type="submission" date="2022-11" db="EMBL/GenBank/DDBJ databases">
        <title>The characterization of three novel Bacteroidetes species and genomic analysis of their roles in tidal elemental geochemical cycles.</title>
        <authorList>
            <person name="Ma K."/>
        </authorList>
    </citation>
    <scope>NUCLEOTIDE SEQUENCE [LARGE SCALE GENOMIC DNA]</scope>
    <source>
        <strain evidence="14 15">M17</strain>
    </source>
</reference>
<evidence type="ECO:0000256" key="4">
    <source>
        <dbReference type="ARBA" id="ARBA00013028"/>
    </source>
</evidence>
<dbReference type="InterPro" id="IPR036052">
    <property type="entry name" value="TrpB-like_PALP_sf"/>
</dbReference>
<dbReference type="CDD" id="cd01560">
    <property type="entry name" value="Thr-synth_2"/>
    <property type="match status" value="1"/>
</dbReference>
<feature type="domain" description="Tryptophan synthase beta chain-like PALP" evidence="12">
    <location>
        <begin position="94"/>
        <end position="371"/>
    </location>
</feature>
<dbReference type="InterPro" id="IPR001926">
    <property type="entry name" value="TrpB-like_PALP"/>
</dbReference>
<organism evidence="14 15">
    <name type="scientific">Mangrovivirga halotolerans</name>
    <dbReference type="NCBI Taxonomy" id="2993936"/>
    <lineage>
        <taxon>Bacteria</taxon>
        <taxon>Pseudomonadati</taxon>
        <taxon>Bacteroidota</taxon>
        <taxon>Cytophagia</taxon>
        <taxon>Cytophagales</taxon>
        <taxon>Mangrovivirgaceae</taxon>
        <taxon>Mangrovivirga</taxon>
    </lineage>
</organism>
<keyword evidence="6" id="KW-0028">Amino-acid biosynthesis</keyword>
<evidence type="ECO:0000256" key="6">
    <source>
        <dbReference type="ARBA" id="ARBA00022605"/>
    </source>
</evidence>
<evidence type="ECO:0000256" key="3">
    <source>
        <dbReference type="ARBA" id="ARBA00005517"/>
    </source>
</evidence>
<dbReference type="InterPro" id="IPR029144">
    <property type="entry name" value="Thr_synth_N"/>
</dbReference>
<evidence type="ECO:0000256" key="10">
    <source>
        <dbReference type="ARBA" id="ARBA00049144"/>
    </source>
</evidence>
<dbReference type="SUPFAM" id="SSF53686">
    <property type="entry name" value="Tryptophan synthase beta subunit-like PLP-dependent enzymes"/>
    <property type="match status" value="1"/>
</dbReference>
<keyword evidence="9 14" id="KW-0456">Lyase</keyword>
<comment type="similarity">
    <text evidence="3">Belongs to the threonine synthase family.</text>
</comment>
<evidence type="ECO:0000256" key="2">
    <source>
        <dbReference type="ARBA" id="ARBA00004979"/>
    </source>
</evidence>
<evidence type="ECO:0000256" key="1">
    <source>
        <dbReference type="ARBA" id="ARBA00001933"/>
    </source>
</evidence>
<comment type="cofactor">
    <cofactor evidence="1">
        <name>pyridoxal 5'-phosphate</name>
        <dbReference type="ChEBI" id="CHEBI:597326"/>
    </cofactor>
</comment>
<evidence type="ECO:0000259" key="12">
    <source>
        <dbReference type="Pfam" id="PF00291"/>
    </source>
</evidence>
<dbReference type="NCBIfam" id="TIGR00260">
    <property type="entry name" value="thrC"/>
    <property type="match status" value="1"/>
</dbReference>
<evidence type="ECO:0000256" key="7">
    <source>
        <dbReference type="ARBA" id="ARBA00022697"/>
    </source>
</evidence>
<name>A0ABT3RVX0_9BACT</name>
<comment type="pathway">
    <text evidence="2">Amino-acid biosynthesis; L-threonine biosynthesis; L-threonine from L-aspartate: step 5/5.</text>
</comment>
<dbReference type="Gene3D" id="3.40.50.1100">
    <property type="match status" value="2"/>
</dbReference>
<proteinExistence type="inferred from homology"/>
<evidence type="ECO:0000256" key="9">
    <source>
        <dbReference type="ARBA" id="ARBA00023239"/>
    </source>
</evidence>
<keyword evidence="15" id="KW-1185">Reference proteome</keyword>
<gene>
    <name evidence="14" type="primary">thrC</name>
    <name evidence="14" type="ORF">OO013_17625</name>
</gene>